<feature type="transmembrane region" description="Helical" evidence="5">
    <location>
        <begin position="140"/>
        <end position="160"/>
    </location>
</feature>
<evidence type="ECO:0000256" key="2">
    <source>
        <dbReference type="ARBA" id="ARBA00022692"/>
    </source>
</evidence>
<dbReference type="GO" id="GO:0015035">
    <property type="term" value="F:protein-disulfide reductase activity"/>
    <property type="evidence" value="ECO:0007669"/>
    <property type="project" value="InterPro"/>
</dbReference>
<evidence type="ECO:0000313" key="6">
    <source>
        <dbReference type="EMBL" id="MEJ8571931.1"/>
    </source>
</evidence>
<dbReference type="EMBL" id="JAZHOF010000004">
    <property type="protein sequence ID" value="MEJ8571931.1"/>
    <property type="molecule type" value="Genomic_DNA"/>
</dbReference>
<dbReference type="InterPro" id="IPR023380">
    <property type="entry name" value="DsbB-like_sf"/>
</dbReference>
<keyword evidence="7" id="KW-1185">Reference proteome</keyword>
<evidence type="ECO:0000256" key="3">
    <source>
        <dbReference type="ARBA" id="ARBA00022989"/>
    </source>
</evidence>
<feature type="transmembrane region" description="Helical" evidence="5">
    <location>
        <begin position="41"/>
        <end position="59"/>
    </location>
</feature>
<evidence type="ECO:0000256" key="1">
    <source>
        <dbReference type="ARBA" id="ARBA00004141"/>
    </source>
</evidence>
<proteinExistence type="predicted"/>
<accession>A0AAW9RWG9</accession>
<feature type="transmembrane region" description="Helical" evidence="5">
    <location>
        <begin position="104"/>
        <end position="125"/>
    </location>
</feature>
<dbReference type="SUPFAM" id="SSF158442">
    <property type="entry name" value="DsbB-like"/>
    <property type="match status" value="1"/>
</dbReference>
<dbReference type="GO" id="GO:0016020">
    <property type="term" value="C:membrane"/>
    <property type="evidence" value="ECO:0007669"/>
    <property type="project" value="UniProtKB-SubCell"/>
</dbReference>
<protein>
    <submittedName>
        <fullName evidence="6">Disulfide bond formation protein B</fullName>
    </submittedName>
</protein>
<dbReference type="AlphaFoldDB" id="A0AAW9RWG9"/>
<evidence type="ECO:0000256" key="4">
    <source>
        <dbReference type="ARBA" id="ARBA00023136"/>
    </source>
</evidence>
<dbReference type="Pfam" id="PF02600">
    <property type="entry name" value="DsbB"/>
    <property type="match status" value="1"/>
</dbReference>
<dbReference type="InterPro" id="IPR003752">
    <property type="entry name" value="DiS_bond_form_DsbB/BdbC"/>
</dbReference>
<comment type="subcellular location">
    <subcellularLocation>
        <location evidence="1">Membrane</location>
        <topology evidence="1">Multi-pass membrane protein</topology>
    </subcellularLocation>
</comment>
<dbReference type="RefSeq" id="WP_340329632.1">
    <property type="nucleotide sequence ID" value="NZ_JAZHOF010000004.1"/>
</dbReference>
<dbReference type="GO" id="GO:0006457">
    <property type="term" value="P:protein folding"/>
    <property type="evidence" value="ECO:0007669"/>
    <property type="project" value="InterPro"/>
</dbReference>
<keyword evidence="4 5" id="KW-0472">Membrane</keyword>
<sequence length="200" mass="20945">MMTPSLARTLNALGLVAISVPLLFAFTDQFVNHDLPCPLCLLQRAGFVAAGIGIALNAIEPRPAHYAMAIVSSIVGAAVSLRQIALHVVPGTGGYGDPFLGMHFYTWAFVVFVLIILGSAAMLFLEGQFEPEIGYQRPRLAGLGLFAVALFALIALGNAVSTVAECELGLCPDNPTTYQLFEGQPAQGTPPDDGGSATAQ</sequence>
<dbReference type="Proteomes" id="UP001378188">
    <property type="component" value="Unassembled WGS sequence"/>
</dbReference>
<evidence type="ECO:0000313" key="7">
    <source>
        <dbReference type="Proteomes" id="UP001378188"/>
    </source>
</evidence>
<feature type="transmembrane region" description="Helical" evidence="5">
    <location>
        <begin position="66"/>
        <end position="84"/>
    </location>
</feature>
<name>A0AAW9RWG9_9HYPH</name>
<dbReference type="Gene3D" id="1.20.1550.10">
    <property type="entry name" value="DsbB-like"/>
    <property type="match status" value="1"/>
</dbReference>
<reference evidence="6 7" key="1">
    <citation type="submission" date="2024-02" db="EMBL/GenBank/DDBJ databases">
        <title>Genome analysis and characterization of Microbaculum marinisediminis sp. nov., isolated from marine sediment.</title>
        <authorList>
            <person name="Du Z.-J."/>
            <person name="Ye Y.-Q."/>
            <person name="Zhang Z.-R."/>
            <person name="Yuan S.-M."/>
            <person name="Zhang X.-Y."/>
        </authorList>
    </citation>
    <scope>NUCLEOTIDE SEQUENCE [LARGE SCALE GENOMIC DNA]</scope>
    <source>
        <strain evidence="6 7">SDUM1044001</strain>
    </source>
</reference>
<comment type="caution">
    <text evidence="6">The sequence shown here is derived from an EMBL/GenBank/DDBJ whole genome shotgun (WGS) entry which is preliminary data.</text>
</comment>
<gene>
    <name evidence="6" type="ORF">V3328_10635</name>
</gene>
<keyword evidence="3 5" id="KW-1133">Transmembrane helix</keyword>
<organism evidence="6 7">
    <name type="scientific">Microbaculum marinum</name>
    <dbReference type="NCBI Taxonomy" id="1764581"/>
    <lineage>
        <taxon>Bacteria</taxon>
        <taxon>Pseudomonadati</taxon>
        <taxon>Pseudomonadota</taxon>
        <taxon>Alphaproteobacteria</taxon>
        <taxon>Hyphomicrobiales</taxon>
        <taxon>Tepidamorphaceae</taxon>
        <taxon>Microbaculum</taxon>
    </lineage>
</organism>
<evidence type="ECO:0000256" key="5">
    <source>
        <dbReference type="SAM" id="Phobius"/>
    </source>
</evidence>
<keyword evidence="2 5" id="KW-0812">Transmembrane</keyword>